<gene>
    <name evidence="2" type="ORF">C5613_23970</name>
</gene>
<evidence type="ECO:0000313" key="2">
    <source>
        <dbReference type="EMBL" id="PQP22514.1"/>
    </source>
</evidence>
<dbReference type="EMBL" id="PUIO01000031">
    <property type="protein sequence ID" value="PQP22514.1"/>
    <property type="molecule type" value="Genomic_DNA"/>
</dbReference>
<protein>
    <submittedName>
        <fullName evidence="2">Uncharacterized protein</fullName>
    </submittedName>
</protein>
<proteinExistence type="predicted"/>
<name>A0A2S8J648_RHOOP</name>
<dbReference type="AlphaFoldDB" id="A0A2S8J648"/>
<accession>A0A2S8J648</accession>
<feature type="compositionally biased region" description="Low complexity" evidence="1">
    <location>
        <begin position="195"/>
        <end position="204"/>
    </location>
</feature>
<dbReference type="RefSeq" id="WP_105418098.1">
    <property type="nucleotide sequence ID" value="NZ_PUIO01000031.1"/>
</dbReference>
<comment type="caution">
    <text evidence="2">The sequence shown here is derived from an EMBL/GenBank/DDBJ whole genome shotgun (WGS) entry which is preliminary data.</text>
</comment>
<reference evidence="3" key="1">
    <citation type="submission" date="2018-02" db="EMBL/GenBank/DDBJ databases">
        <title>Draft genome sequencing of Rhodococcus opacus KU647198.</title>
        <authorList>
            <person name="Zheng B.-X."/>
        </authorList>
    </citation>
    <scope>NUCLEOTIDE SEQUENCE [LARGE SCALE GENOMIC DNA]</scope>
    <source>
        <strain evidence="3">04-OD7</strain>
    </source>
</reference>
<organism evidence="2 3">
    <name type="scientific">Rhodococcus opacus</name>
    <name type="common">Nocardia opaca</name>
    <dbReference type="NCBI Taxonomy" id="37919"/>
    <lineage>
        <taxon>Bacteria</taxon>
        <taxon>Bacillati</taxon>
        <taxon>Actinomycetota</taxon>
        <taxon>Actinomycetes</taxon>
        <taxon>Mycobacteriales</taxon>
        <taxon>Nocardiaceae</taxon>
        <taxon>Rhodococcus</taxon>
    </lineage>
</organism>
<evidence type="ECO:0000313" key="3">
    <source>
        <dbReference type="Proteomes" id="UP000239290"/>
    </source>
</evidence>
<dbReference type="Proteomes" id="UP000239290">
    <property type="component" value="Unassembled WGS sequence"/>
</dbReference>
<evidence type="ECO:0000256" key="1">
    <source>
        <dbReference type="SAM" id="MobiDB-lite"/>
    </source>
</evidence>
<feature type="region of interest" description="Disordered" evidence="1">
    <location>
        <begin position="183"/>
        <end position="204"/>
    </location>
</feature>
<sequence>MNIITALPLAILRVQYTIVRYPLHLIDEQVIAHLAPAAPARRLYRGGLDLLDCAVGTVLGHQDRAQRDADAPPRITLVTGAASDTDDDSSASDIADAEVETAARSAAVENAELNEKAAHQLDTDMLAEHLDDIDDIEVPRRHEHSPTADTADPATTTVITQLADAASTEPDTTLTGELADRVAELARADTPPPGTRTTPTGKRH</sequence>